<gene>
    <name evidence="2" type="ORF">BEWA_028470</name>
</gene>
<feature type="compositionally biased region" description="Polar residues" evidence="1">
    <location>
        <begin position="1505"/>
        <end position="1536"/>
    </location>
</feature>
<dbReference type="STRING" id="1537102.L0AWN0"/>
<organism evidence="2 3">
    <name type="scientific">Theileria equi strain WA</name>
    <dbReference type="NCBI Taxonomy" id="1537102"/>
    <lineage>
        <taxon>Eukaryota</taxon>
        <taxon>Sar</taxon>
        <taxon>Alveolata</taxon>
        <taxon>Apicomplexa</taxon>
        <taxon>Aconoidasida</taxon>
        <taxon>Piroplasmida</taxon>
        <taxon>Theileriidae</taxon>
        <taxon>Theileria</taxon>
    </lineage>
</organism>
<feature type="region of interest" description="Disordered" evidence="1">
    <location>
        <begin position="1494"/>
        <end position="1538"/>
    </location>
</feature>
<reference evidence="2 3" key="1">
    <citation type="journal article" date="2012" name="BMC Genomics">
        <title>Comparative genomic analysis and phylogenetic position of Theileria equi.</title>
        <authorList>
            <person name="Kappmeyer L.S."/>
            <person name="Thiagarajan M."/>
            <person name="Herndon D.R."/>
            <person name="Ramsay J.D."/>
            <person name="Caler E."/>
            <person name="Djikeng A."/>
            <person name="Gillespie J.J."/>
            <person name="Lau A.O."/>
            <person name="Roalson E.H."/>
            <person name="Silva J.C."/>
            <person name="Silva M.G."/>
            <person name="Suarez C.E."/>
            <person name="Ueti M.W."/>
            <person name="Nene V.M."/>
            <person name="Mealey R.H."/>
            <person name="Knowles D.P."/>
            <person name="Brayton K.A."/>
        </authorList>
    </citation>
    <scope>NUCLEOTIDE SEQUENCE [LARGE SCALE GENOMIC DNA]</scope>
    <source>
        <strain evidence="2 3">WA</strain>
    </source>
</reference>
<dbReference type="EMBL" id="CP001669">
    <property type="protein sequence ID" value="AFZ79997.1"/>
    <property type="molecule type" value="Genomic_DNA"/>
</dbReference>
<dbReference type="eggNOG" id="ENOG502TN0G">
    <property type="taxonomic scope" value="Eukaryota"/>
</dbReference>
<dbReference type="KEGG" id="beq:BEWA_028470"/>
<dbReference type="OrthoDB" id="361062at2759"/>
<dbReference type="GeneID" id="15806096"/>
<protein>
    <submittedName>
        <fullName evidence="2">Uncharacterized protein</fullName>
    </submittedName>
</protein>
<sequence>MTQKWLKLELDKLCGGSECRCDKKPHNLGITVTKETNNPARGYDKHIHKSKKGTFTLRSVWNNGELIFNKGLEKIPSVTEVSVYYGGPDLDIPFVIEIDKSEGKQYSYNENPKAGLGNTVWTQKDDLSKPERLKEKLEELSCRSTGALILDIYKNTSRQYHCRVSVRPSRKIYDGDIYEFIQKPHGGRFDIQSVRYNGKDIEIPIPPDGVLEISTFYWKHHLGKPLVVKVLDTRNQPTYYFNDGRVGLQWDKRDKDKIGELNNAIVEHNCTRNRTTTIDISNRSHDKKYCCTKDCENKRIKVTTQSSDVYKGFSIYEHASDDKLPFTIGRIVKGGEKQKGIMFPIRSAYKVTAYYATSCKEQPIFLEILYAKDGYKDYQWYQRITQNGWDLLEIPETEDQINNDLRENFRKVAKLLSDNKCNPDKLPNDNTKIFREYPEPKSQLVSPDKVFEYLEGEVKRDKFIPPLGLKEEIEEDRAREQASLEKTQYTPTLETLDQLHDDPNKIHITPAKVIPKIVKVVKEVQQTLSIVFPSSDVIINIKQDAHVGSTTYPRSPEGSVQLTREENNPPGFLKFTHKPPSGGSFTVKQVVFGEEKNDITVDLGISPGNDIQHLSVWYWQHGSRMEKPLLVEVLKENKYHYYSNKSDGTQWNPIVNIPTSKLTGEDIEKELDEQNCKLNNAVTMDLTESRKSGESYCCNKISIHHSSVKVLTKSNVRHNYSTIDYYKHSIPGDGKIQLAKIKYYLNSDGEKRDRKRVVANGLTFPITGPIDVYAFYCGNNPALIYIDAAKGTNSQATGWYKKGTQGVSWTKVIKGLDDVTPDNARGCDKFSKLFKVLEGLQCANLIGCLMSTGASITATTTFVVPVSKPQPEVTIKLEYKPDIRSLNTILYPDVESNKTIKVTKSLYPPILPAGVTRDFLKYTHEDSLHAPFKLLAVQDVNSTPIQVIPQKDGVTSVSAYYWTDNTRKALLVEIQDSNGSKTYYRNSKGDVWREYNRSGKGPTQAELDLLNCEINDVVQIDVTRTGGPYCHDDKSPLSPHKEKKVKVSEVLYSSNLGNYTAYEHIPTEGRNFNISGFIKGGETIKLQGLYLPVMKAKKVIVYFCKSEVCTGITAYNPLLIYLPQATGDKWFKKPDSDTEWMHVPSLKGYSESNYQDIVDFLDTIQSDCKPPLVTINIYNRTSGNTYAYGDDSDRWITVDGGESVSVSDFTQYKHIVYGKKYFTAKEFKYGGEKTKNIPGTSKVTTVSVFYWTPLEDPTRKGPPDKRGRPLLVKITTQGSGSQEATETCYENTGTGTTDNTNWKISDISSGQLEMKLNLLNCKLNSVITIDLSYDVSKRKGNWYCCTYHNGTSAKKIYAREVQVSCKTHPESSPIKAYRHFIRAQTTVAGIKYNEGARVKMIKLGDKSFLLTNVEVVCALYCKDGTPVFVYIEGGISTVRDKWLVRNVDTDEWIEASSALKTVKPNEFTSPIECEKYNQLVKALRSAGCGITPCPEEKPASKPDAVSSNLASTPVATADSQVESGPQEPTSEATASSLPAKEAEAFIAETVATGSVLWTAFGTSSATLTGAGGLTGFGLWMFKRSKGDPWVRQI</sequence>
<name>L0AWN0_THEEQ</name>
<evidence type="ECO:0000313" key="3">
    <source>
        <dbReference type="Proteomes" id="UP000031512"/>
    </source>
</evidence>
<dbReference type="RefSeq" id="XP_004829663.1">
    <property type="nucleotide sequence ID" value="XM_004829606.1"/>
</dbReference>
<evidence type="ECO:0000313" key="2">
    <source>
        <dbReference type="EMBL" id="AFZ79997.1"/>
    </source>
</evidence>
<dbReference type="Proteomes" id="UP000031512">
    <property type="component" value="Chromosome 1"/>
</dbReference>
<dbReference type="VEuPathDB" id="PiroplasmaDB:BEWA_028470"/>
<keyword evidence="3" id="KW-1185">Reference proteome</keyword>
<proteinExistence type="predicted"/>
<accession>L0AWN0</accession>
<evidence type="ECO:0000256" key="1">
    <source>
        <dbReference type="SAM" id="MobiDB-lite"/>
    </source>
</evidence>